<dbReference type="AlphaFoldDB" id="A0A255ERL4"/>
<dbReference type="InterPro" id="IPR003594">
    <property type="entry name" value="HATPase_dom"/>
</dbReference>
<feature type="transmembrane region" description="Helical" evidence="5">
    <location>
        <begin position="41"/>
        <end position="67"/>
    </location>
</feature>
<evidence type="ECO:0000256" key="3">
    <source>
        <dbReference type="ARBA" id="ARBA00023012"/>
    </source>
</evidence>
<dbReference type="PANTHER" id="PTHR24421">
    <property type="entry name" value="NITRATE/NITRITE SENSOR PROTEIN NARX-RELATED"/>
    <property type="match status" value="1"/>
</dbReference>
<keyword evidence="5" id="KW-1133">Transmembrane helix</keyword>
<evidence type="ECO:0000256" key="1">
    <source>
        <dbReference type="ARBA" id="ARBA00022679"/>
    </source>
</evidence>
<feature type="transmembrane region" description="Helical" evidence="5">
    <location>
        <begin position="157"/>
        <end position="176"/>
    </location>
</feature>
<evidence type="ECO:0000256" key="2">
    <source>
        <dbReference type="ARBA" id="ARBA00022777"/>
    </source>
</evidence>
<proteinExistence type="predicted"/>
<feature type="region of interest" description="Disordered" evidence="4">
    <location>
        <begin position="391"/>
        <end position="414"/>
    </location>
</feature>
<dbReference type="InterPro" id="IPR007168">
    <property type="entry name" value="Phageshock_PspC_N"/>
</dbReference>
<keyword evidence="2" id="KW-0418">Kinase</keyword>
<dbReference type="PANTHER" id="PTHR24421:SF61">
    <property type="entry name" value="OXYGEN SENSOR HISTIDINE KINASE NREB"/>
    <property type="match status" value="1"/>
</dbReference>
<feature type="transmembrane region" description="Helical" evidence="5">
    <location>
        <begin position="182"/>
        <end position="206"/>
    </location>
</feature>
<keyword evidence="3" id="KW-0902">Two-component regulatory system</keyword>
<evidence type="ECO:0000256" key="4">
    <source>
        <dbReference type="SAM" id="MobiDB-lite"/>
    </source>
</evidence>
<keyword evidence="5" id="KW-0812">Transmembrane</keyword>
<keyword evidence="8" id="KW-1185">Reference proteome</keyword>
<dbReference type="InterPro" id="IPR050482">
    <property type="entry name" value="Sensor_HK_TwoCompSys"/>
</dbReference>
<name>A0A255ERL4_9ACTN</name>
<evidence type="ECO:0000313" key="8">
    <source>
        <dbReference type="Proteomes" id="UP000216300"/>
    </source>
</evidence>
<dbReference type="GO" id="GO:0016301">
    <property type="term" value="F:kinase activity"/>
    <property type="evidence" value="ECO:0007669"/>
    <property type="project" value="UniProtKB-KW"/>
</dbReference>
<feature type="domain" description="Histidine kinase/HSP90-like ATPase" evidence="6">
    <location>
        <begin position="312"/>
        <end position="405"/>
    </location>
</feature>
<protein>
    <recommendedName>
        <fullName evidence="6">Histidine kinase/HSP90-like ATPase domain-containing protein</fullName>
    </recommendedName>
</protein>
<comment type="caution">
    <text evidence="7">The sequence shown here is derived from an EMBL/GenBank/DDBJ whole genome shotgun (WGS) entry which is preliminary data.</text>
</comment>
<dbReference type="Pfam" id="PF02518">
    <property type="entry name" value="HATPase_c"/>
    <property type="match status" value="1"/>
</dbReference>
<feature type="transmembrane region" description="Helical" evidence="5">
    <location>
        <begin position="113"/>
        <end position="131"/>
    </location>
</feature>
<keyword evidence="5" id="KW-0472">Membrane</keyword>
<dbReference type="InterPro" id="IPR036890">
    <property type="entry name" value="HATPase_C_sf"/>
</dbReference>
<evidence type="ECO:0000313" key="7">
    <source>
        <dbReference type="EMBL" id="OYN92235.1"/>
    </source>
</evidence>
<dbReference type="Gene3D" id="3.30.565.10">
    <property type="entry name" value="Histidine kinase-like ATPase, C-terminal domain"/>
    <property type="match status" value="1"/>
</dbReference>
<evidence type="ECO:0000259" key="6">
    <source>
        <dbReference type="SMART" id="SM00387"/>
    </source>
</evidence>
<gene>
    <name evidence="7" type="ORF">CGZ91_01620</name>
</gene>
<dbReference type="SMART" id="SM00387">
    <property type="entry name" value="HATPase_c"/>
    <property type="match status" value="1"/>
</dbReference>
<dbReference type="OrthoDB" id="3534856at2"/>
<dbReference type="EMBL" id="NMVJ01000001">
    <property type="protein sequence ID" value="OYN92235.1"/>
    <property type="molecule type" value="Genomic_DNA"/>
</dbReference>
<evidence type="ECO:0000256" key="5">
    <source>
        <dbReference type="SAM" id="Phobius"/>
    </source>
</evidence>
<dbReference type="Pfam" id="PF04024">
    <property type="entry name" value="PspC"/>
    <property type="match status" value="1"/>
</dbReference>
<accession>A0A255ERL4</accession>
<reference evidence="7 8" key="1">
    <citation type="submission" date="2017-07" db="EMBL/GenBank/DDBJ databases">
        <title>Draft whole genome sequences of clinical Proprionibacteriaceae strains.</title>
        <authorList>
            <person name="Bernier A.-M."/>
            <person name="Bernard K."/>
            <person name="Domingo M.-C."/>
        </authorList>
    </citation>
    <scope>NUCLEOTIDE SEQUENCE [LARGE SCALE GENOMIC DNA]</scope>
    <source>
        <strain evidence="7 8">NML 150081</strain>
    </source>
</reference>
<dbReference type="Proteomes" id="UP000216300">
    <property type="component" value="Unassembled WGS sequence"/>
</dbReference>
<keyword evidence="1" id="KW-0808">Transferase</keyword>
<feature type="transmembrane region" description="Helical" evidence="5">
    <location>
        <begin position="88"/>
        <end position="107"/>
    </location>
</feature>
<dbReference type="SUPFAM" id="SSF55874">
    <property type="entry name" value="ATPase domain of HSP90 chaperone/DNA topoisomerase II/histidine kinase"/>
    <property type="match status" value="1"/>
</dbReference>
<dbReference type="RefSeq" id="WP_094452225.1">
    <property type="nucleotide sequence ID" value="NZ_NMVJ01000001.1"/>
</dbReference>
<dbReference type="GO" id="GO:0000160">
    <property type="term" value="P:phosphorelay signal transduction system"/>
    <property type="evidence" value="ECO:0007669"/>
    <property type="project" value="UniProtKB-KW"/>
</dbReference>
<sequence length="414" mass="44859">MTDLARTPAALPQRPERPPIRPWVAGVNAALSRRTGIPVGILRAFFVFITMLNGVGSLVYVGLWIWLPADERRPSRHGRSRGKRAKHGTWRWIALAILAAMSLGIILDGVTGSLPWLAALLGGAGILLVWIQSRPDSDQADRPAWLAPLLSRSREWVIVRTVVGLGLILWAIGIVFAEEAAFVPQAIAMGTMLFGGLGLVLAPWLYRARQAVTTSREEEVRAKAHAEMAAHLHDSVLQTLALIQKRSDDPAAVQTLARRQERELRAWLYPRGDSADGGAGIALRTGLTEACARVEDKYDIPVELVVVGDAELESSAIIDAAAEAATNAAKHSGATKIDVYAEVADQIEVFVRDRGAGFDPDQVPEDRHGIRDSVVGRMERHGGSVRIRTAPGQGTEVQLQMPLPSAEGTEGVRR</sequence>
<organism evidence="7 8">
    <name type="scientific">Parenemella sanctibonifatiensis</name>
    <dbReference type="NCBI Taxonomy" id="2016505"/>
    <lineage>
        <taxon>Bacteria</taxon>
        <taxon>Bacillati</taxon>
        <taxon>Actinomycetota</taxon>
        <taxon>Actinomycetes</taxon>
        <taxon>Propionibacteriales</taxon>
        <taxon>Propionibacteriaceae</taxon>
        <taxon>Parenemella</taxon>
    </lineage>
</organism>